<keyword evidence="3" id="KW-1185">Reference proteome</keyword>
<dbReference type="InterPro" id="IPR017451">
    <property type="entry name" value="F-box-assoc_interact_dom"/>
</dbReference>
<dbReference type="Gramene" id="PRQ52357">
    <property type="protein sequence ID" value="PRQ52357"/>
    <property type="gene ID" value="RchiOBHm_Chr2g0154591"/>
</dbReference>
<protein>
    <submittedName>
        <fullName evidence="2">Putative F-box domain-containing protein</fullName>
    </submittedName>
</protein>
<sequence>MADRQQQLVLSELNAIIVEILLRLPAKSLVRFRCVSKAWRDLIWESYFIKNHLSHNDTKNILNSKLLLSTSPPQAIDYAALSNLASSNEEDDGPVASREVDYPVDTRLVCLKIFVGSCNGLVCLLLDFNFVLLNPCTRVFQSLPSPTLFSRYRTAMFYGFGYDSATDDCKIVVGSYRSLARSGHRYHFLNGEGFKETMIEVFALKTGSWRTLERLDFVMLIGQGCVVNGALHWLKHQPSEHGLIVSNIMCFDLAEEKFREIAFPCPLNYAERDYFSVGIGAIRDCLTVYFEPDGLDYRMWVMKEYGVKESWAEIIRIPFEVLPQELGMLQPLFMFENDEVLMTINWEVLALYNPKENTFRNVFKTHVMNGWRQITTYIETLVSPLIGAAPNLSNQHCESFTTFV</sequence>
<dbReference type="InterPro" id="IPR050796">
    <property type="entry name" value="SCF_F-box_component"/>
</dbReference>
<dbReference type="CDD" id="cd22157">
    <property type="entry name" value="F-box_AtFBW1-like"/>
    <property type="match status" value="1"/>
</dbReference>
<dbReference type="SUPFAM" id="SSF81383">
    <property type="entry name" value="F-box domain"/>
    <property type="match status" value="1"/>
</dbReference>
<organism evidence="2 3">
    <name type="scientific">Rosa chinensis</name>
    <name type="common">China rose</name>
    <dbReference type="NCBI Taxonomy" id="74649"/>
    <lineage>
        <taxon>Eukaryota</taxon>
        <taxon>Viridiplantae</taxon>
        <taxon>Streptophyta</taxon>
        <taxon>Embryophyta</taxon>
        <taxon>Tracheophyta</taxon>
        <taxon>Spermatophyta</taxon>
        <taxon>Magnoliopsida</taxon>
        <taxon>eudicotyledons</taxon>
        <taxon>Gunneridae</taxon>
        <taxon>Pentapetalae</taxon>
        <taxon>rosids</taxon>
        <taxon>fabids</taxon>
        <taxon>Rosales</taxon>
        <taxon>Rosaceae</taxon>
        <taxon>Rosoideae</taxon>
        <taxon>Rosoideae incertae sedis</taxon>
        <taxon>Rosa</taxon>
    </lineage>
</organism>
<name>A0A2P6S102_ROSCH</name>
<evidence type="ECO:0000259" key="1">
    <source>
        <dbReference type="SMART" id="SM00256"/>
    </source>
</evidence>
<proteinExistence type="predicted"/>
<dbReference type="InterPro" id="IPR001810">
    <property type="entry name" value="F-box_dom"/>
</dbReference>
<dbReference type="Pfam" id="PF07734">
    <property type="entry name" value="FBA_1"/>
    <property type="match status" value="1"/>
</dbReference>
<dbReference type="SMART" id="SM00256">
    <property type="entry name" value="FBOX"/>
    <property type="match status" value="1"/>
</dbReference>
<evidence type="ECO:0000313" key="3">
    <source>
        <dbReference type="Proteomes" id="UP000238479"/>
    </source>
</evidence>
<accession>A0A2P6S102</accession>
<dbReference type="InterPro" id="IPR006527">
    <property type="entry name" value="F-box-assoc_dom_typ1"/>
</dbReference>
<dbReference type="OMA" id="TRTFRNI"/>
<dbReference type="Proteomes" id="UP000238479">
    <property type="component" value="Chromosome 2"/>
</dbReference>
<dbReference type="PANTHER" id="PTHR31672">
    <property type="entry name" value="BNACNNG10540D PROTEIN"/>
    <property type="match status" value="1"/>
</dbReference>
<dbReference type="InterPro" id="IPR036047">
    <property type="entry name" value="F-box-like_dom_sf"/>
</dbReference>
<gene>
    <name evidence="2" type="ORF">RchiOBHm_Chr2g0154591</name>
</gene>
<dbReference type="OrthoDB" id="1154383at2759"/>
<dbReference type="PANTHER" id="PTHR31672:SF13">
    <property type="entry name" value="F-BOX PROTEIN CPR30-LIKE"/>
    <property type="match status" value="1"/>
</dbReference>
<dbReference type="AlphaFoldDB" id="A0A2P6S102"/>
<dbReference type="EMBL" id="PDCK01000040">
    <property type="protein sequence ID" value="PRQ52357.1"/>
    <property type="molecule type" value="Genomic_DNA"/>
</dbReference>
<dbReference type="STRING" id="74649.A0A2P6S102"/>
<comment type="caution">
    <text evidence="2">The sequence shown here is derived from an EMBL/GenBank/DDBJ whole genome shotgun (WGS) entry which is preliminary data.</text>
</comment>
<reference evidence="2 3" key="1">
    <citation type="journal article" date="2018" name="Nat. Genet.">
        <title>The Rosa genome provides new insights in the design of modern roses.</title>
        <authorList>
            <person name="Bendahmane M."/>
        </authorList>
    </citation>
    <scope>NUCLEOTIDE SEQUENCE [LARGE SCALE GENOMIC DNA]</scope>
    <source>
        <strain evidence="3">cv. Old Blush</strain>
    </source>
</reference>
<dbReference type="Gene3D" id="1.20.1280.50">
    <property type="match status" value="1"/>
</dbReference>
<feature type="domain" description="F-box" evidence="1">
    <location>
        <begin position="13"/>
        <end position="52"/>
    </location>
</feature>
<dbReference type="Pfam" id="PF00646">
    <property type="entry name" value="F-box"/>
    <property type="match status" value="1"/>
</dbReference>
<dbReference type="NCBIfam" id="TIGR01640">
    <property type="entry name" value="F_box_assoc_1"/>
    <property type="match status" value="1"/>
</dbReference>
<evidence type="ECO:0000313" key="2">
    <source>
        <dbReference type="EMBL" id="PRQ52357.1"/>
    </source>
</evidence>